<dbReference type="GO" id="GO:0003723">
    <property type="term" value="F:RNA binding"/>
    <property type="evidence" value="ECO:0007669"/>
    <property type="project" value="UniProtKB-KW"/>
</dbReference>
<feature type="domain" description="Nrap protein" evidence="2">
    <location>
        <begin position="55"/>
        <end position="126"/>
    </location>
</feature>
<gene>
    <name evidence="3" type="ORF">RchiOBHm_Chr5g0064711</name>
</gene>
<dbReference type="EMBL" id="PDCK01000043">
    <property type="protein sequence ID" value="PRQ34067.1"/>
    <property type="molecule type" value="Genomic_DNA"/>
</dbReference>
<dbReference type="GO" id="GO:0006364">
    <property type="term" value="P:rRNA processing"/>
    <property type="evidence" value="ECO:0007669"/>
    <property type="project" value="TreeGrafter"/>
</dbReference>
<comment type="caution">
    <text evidence="3">The sequence shown here is derived from an EMBL/GenBank/DDBJ whole genome shotgun (WGS) entry which is preliminary data.</text>
</comment>
<comment type="subcellular location">
    <subcellularLocation>
        <location evidence="1">Nucleus</location>
        <location evidence="1">Nucleolus</location>
    </subcellularLocation>
</comment>
<name>A0A2P6QIQ4_ROSCH</name>
<keyword evidence="4" id="KW-1185">Reference proteome</keyword>
<organism evidence="3 4">
    <name type="scientific">Rosa chinensis</name>
    <name type="common">China rose</name>
    <dbReference type="NCBI Taxonomy" id="74649"/>
    <lineage>
        <taxon>Eukaryota</taxon>
        <taxon>Viridiplantae</taxon>
        <taxon>Streptophyta</taxon>
        <taxon>Embryophyta</taxon>
        <taxon>Tracheophyta</taxon>
        <taxon>Spermatophyta</taxon>
        <taxon>Magnoliopsida</taxon>
        <taxon>eudicotyledons</taxon>
        <taxon>Gunneridae</taxon>
        <taxon>Pentapetalae</taxon>
        <taxon>rosids</taxon>
        <taxon>fabids</taxon>
        <taxon>Rosales</taxon>
        <taxon>Rosaceae</taxon>
        <taxon>Rosoideae</taxon>
        <taxon>Rosoideae incertae sedis</taxon>
        <taxon>Rosa</taxon>
    </lineage>
</organism>
<dbReference type="GO" id="GO:0034456">
    <property type="term" value="C:UTP-C complex"/>
    <property type="evidence" value="ECO:0007669"/>
    <property type="project" value="TreeGrafter"/>
</dbReference>
<keyword evidence="1" id="KW-0539">Nucleus</keyword>
<proteinExistence type="inferred from homology"/>
<dbReference type="PANTHER" id="PTHR17972:SF0">
    <property type="entry name" value="NUCLEOLAR PROTEIN 6"/>
    <property type="match status" value="1"/>
</dbReference>
<dbReference type="InterPro" id="IPR035368">
    <property type="entry name" value="Nrap_D3"/>
</dbReference>
<evidence type="ECO:0000313" key="3">
    <source>
        <dbReference type="EMBL" id="PRQ34067.1"/>
    </source>
</evidence>
<dbReference type="GO" id="GO:0032545">
    <property type="term" value="C:CURI complex"/>
    <property type="evidence" value="ECO:0007669"/>
    <property type="project" value="TreeGrafter"/>
</dbReference>
<dbReference type="STRING" id="74649.A0A2P6QIQ4"/>
<dbReference type="Gramene" id="PRQ34067">
    <property type="protein sequence ID" value="PRQ34067"/>
    <property type="gene ID" value="RchiOBHm_Chr5g0064711"/>
</dbReference>
<dbReference type="PANTHER" id="PTHR17972">
    <property type="entry name" value="NUCLEOLAR RNA-ASSOCIATED PROTEIN"/>
    <property type="match status" value="1"/>
</dbReference>
<dbReference type="OMA" id="CVTWESM"/>
<evidence type="ECO:0000259" key="2">
    <source>
        <dbReference type="Pfam" id="PF17404"/>
    </source>
</evidence>
<evidence type="ECO:0000313" key="4">
    <source>
        <dbReference type="Proteomes" id="UP000238479"/>
    </source>
</evidence>
<reference evidence="3 4" key="1">
    <citation type="journal article" date="2018" name="Nat. Genet.">
        <title>The Rosa genome provides new insights in the design of modern roses.</title>
        <authorList>
            <person name="Bendahmane M."/>
        </authorList>
    </citation>
    <scope>NUCLEOTIDE SEQUENCE [LARGE SCALE GENOMIC DNA]</scope>
    <source>
        <strain evidence="4">cv. Old Blush</strain>
    </source>
</reference>
<dbReference type="AlphaFoldDB" id="A0A2P6QIQ4"/>
<dbReference type="GO" id="GO:0006409">
    <property type="term" value="P:tRNA export from nucleus"/>
    <property type="evidence" value="ECO:0007669"/>
    <property type="project" value="TreeGrafter"/>
</dbReference>
<evidence type="ECO:0000256" key="1">
    <source>
        <dbReference type="RuleBase" id="RU364032"/>
    </source>
</evidence>
<sequence>MTKERLPFKESFPVVTCTSSRSFNLAFRITRVGFLKVLLSLKVKSSVYVWGFCFDCWRVYQQKVHNVFSHGLSDRLKTVCVTWESMLSEPILQNGLLTHNTEPLLIGISVSSSDKAFRIVDIGPDVDK</sequence>
<keyword evidence="1" id="KW-0694">RNA-binding</keyword>
<accession>A0A2P6QIQ4</accession>
<comment type="similarity">
    <text evidence="1">Belongs to the NRAP family.</text>
</comment>
<dbReference type="GO" id="GO:0032040">
    <property type="term" value="C:small-subunit processome"/>
    <property type="evidence" value="ECO:0007669"/>
    <property type="project" value="TreeGrafter"/>
</dbReference>
<dbReference type="Proteomes" id="UP000238479">
    <property type="component" value="Chromosome 5"/>
</dbReference>
<dbReference type="InterPro" id="IPR005554">
    <property type="entry name" value="NOL6/Upt22"/>
</dbReference>
<dbReference type="Pfam" id="PF17404">
    <property type="entry name" value="Nrap_D3"/>
    <property type="match status" value="1"/>
</dbReference>
<protein>
    <recommendedName>
        <fullName evidence="2">Nrap protein domain-containing protein</fullName>
    </recommendedName>
</protein>